<dbReference type="PANTHER" id="PTHR46060">
    <property type="entry name" value="MARINER MOS1 TRANSPOSASE-LIKE PROTEIN"/>
    <property type="match status" value="1"/>
</dbReference>
<dbReference type="Proteomes" id="UP000735302">
    <property type="component" value="Unassembled WGS sequence"/>
</dbReference>
<dbReference type="InterPro" id="IPR036397">
    <property type="entry name" value="RNaseH_sf"/>
</dbReference>
<dbReference type="GO" id="GO:0003676">
    <property type="term" value="F:nucleic acid binding"/>
    <property type="evidence" value="ECO:0007669"/>
    <property type="project" value="InterPro"/>
</dbReference>
<reference evidence="3 4" key="1">
    <citation type="journal article" date="2021" name="Elife">
        <title>Chloroplast acquisition without the gene transfer in kleptoplastic sea slugs, Plakobranchus ocellatus.</title>
        <authorList>
            <person name="Maeda T."/>
            <person name="Takahashi S."/>
            <person name="Yoshida T."/>
            <person name="Shimamura S."/>
            <person name="Takaki Y."/>
            <person name="Nagai Y."/>
            <person name="Toyoda A."/>
            <person name="Suzuki Y."/>
            <person name="Arimoto A."/>
            <person name="Ishii H."/>
            <person name="Satoh N."/>
            <person name="Nishiyama T."/>
            <person name="Hasebe M."/>
            <person name="Maruyama T."/>
            <person name="Minagawa J."/>
            <person name="Obokata J."/>
            <person name="Shigenobu S."/>
        </authorList>
    </citation>
    <scope>NUCLEOTIDE SEQUENCE [LARGE SCALE GENOMIC DNA]</scope>
</reference>
<feature type="domain" description="Ubiquitin carboxyl-terminal hydrolase 47 C-terminal" evidence="2">
    <location>
        <begin position="96"/>
        <end position="150"/>
    </location>
</feature>
<proteinExistence type="predicted"/>
<feature type="compositionally biased region" description="Basic and acidic residues" evidence="1">
    <location>
        <begin position="141"/>
        <end position="151"/>
    </location>
</feature>
<evidence type="ECO:0000313" key="3">
    <source>
        <dbReference type="EMBL" id="GFO12310.1"/>
    </source>
</evidence>
<dbReference type="Pfam" id="PF19718">
    <property type="entry name" value="USP47_C"/>
    <property type="match status" value="1"/>
</dbReference>
<dbReference type="InterPro" id="IPR045578">
    <property type="entry name" value="USP47_C"/>
</dbReference>
<dbReference type="InterPro" id="IPR052709">
    <property type="entry name" value="Transposase-MT_Hybrid"/>
</dbReference>
<feature type="region of interest" description="Disordered" evidence="1">
    <location>
        <begin position="120"/>
        <end position="166"/>
    </location>
</feature>
<dbReference type="Gene3D" id="3.30.420.10">
    <property type="entry name" value="Ribonuclease H-like superfamily/Ribonuclease H"/>
    <property type="match status" value="1"/>
</dbReference>
<feature type="compositionally biased region" description="Basic and acidic residues" evidence="1">
    <location>
        <begin position="120"/>
        <end position="130"/>
    </location>
</feature>
<accession>A0AAV4AVD6</accession>
<evidence type="ECO:0000256" key="1">
    <source>
        <dbReference type="SAM" id="MobiDB-lite"/>
    </source>
</evidence>
<comment type="caution">
    <text evidence="3">The sequence shown here is derived from an EMBL/GenBank/DDBJ whole genome shotgun (WGS) entry which is preliminary data.</text>
</comment>
<evidence type="ECO:0000259" key="2">
    <source>
        <dbReference type="Pfam" id="PF19718"/>
    </source>
</evidence>
<keyword evidence="4" id="KW-1185">Reference proteome</keyword>
<feature type="compositionally biased region" description="Polar residues" evidence="1">
    <location>
        <begin position="157"/>
        <end position="166"/>
    </location>
</feature>
<dbReference type="AlphaFoldDB" id="A0AAV4AVD6"/>
<gene>
    <name evidence="3" type="ORF">PoB_003881500</name>
</gene>
<organism evidence="3 4">
    <name type="scientific">Plakobranchus ocellatus</name>
    <dbReference type="NCBI Taxonomy" id="259542"/>
    <lineage>
        <taxon>Eukaryota</taxon>
        <taxon>Metazoa</taxon>
        <taxon>Spiralia</taxon>
        <taxon>Lophotrochozoa</taxon>
        <taxon>Mollusca</taxon>
        <taxon>Gastropoda</taxon>
        <taxon>Heterobranchia</taxon>
        <taxon>Euthyneura</taxon>
        <taxon>Panpulmonata</taxon>
        <taxon>Sacoglossa</taxon>
        <taxon>Placobranchoidea</taxon>
        <taxon>Plakobranchidae</taxon>
        <taxon>Plakobranchus</taxon>
    </lineage>
</organism>
<protein>
    <submittedName>
        <fullName evidence="3">Histone-lysine N-methyltransferase SETMAR</fullName>
    </submittedName>
</protein>
<dbReference type="PANTHER" id="PTHR46060:SF1">
    <property type="entry name" value="MARINER MOS1 TRANSPOSASE-LIKE PROTEIN"/>
    <property type="match status" value="1"/>
</dbReference>
<dbReference type="EMBL" id="BLXT01004413">
    <property type="protein sequence ID" value="GFO12310.1"/>
    <property type="molecule type" value="Genomic_DNA"/>
</dbReference>
<name>A0AAV4AVD6_9GAST</name>
<sequence length="166" mass="19264">MILLDILPKGESVNADRYCETLDWLIHAVRHKRPGPLCSIVVLQHNNATPHTAKRTKEWLECYRWDIIPHPAHSPDLAPLDFHLFGPLKSYPGGKKFENEDVLIVKDSREEVVELSEEKKKEIQQKENRVSHQNHRASYSPRKERALKIYTDEESTSSKNSFKISL</sequence>
<evidence type="ECO:0000313" key="4">
    <source>
        <dbReference type="Proteomes" id="UP000735302"/>
    </source>
</evidence>